<dbReference type="STRING" id="113653.GAH_00054"/>
<dbReference type="Pfam" id="PF20068">
    <property type="entry name" value="Amphi-Trp"/>
    <property type="match status" value="1"/>
</dbReference>
<dbReference type="EMBL" id="CP011267">
    <property type="protein sequence ID" value="AKG92586.1"/>
    <property type="molecule type" value="Genomic_DNA"/>
</dbReference>
<dbReference type="HOGENOM" id="CLU_188090_0_0_2"/>
<organism evidence="2 3">
    <name type="scientific">Geoglobus ahangari</name>
    <dbReference type="NCBI Taxonomy" id="113653"/>
    <lineage>
        <taxon>Archaea</taxon>
        <taxon>Methanobacteriati</taxon>
        <taxon>Methanobacteriota</taxon>
        <taxon>Archaeoglobi</taxon>
        <taxon>Archaeoglobales</taxon>
        <taxon>Archaeoglobaceae</taxon>
        <taxon>Geoglobus</taxon>
    </lineage>
</organism>
<dbReference type="InterPro" id="IPR027598">
    <property type="entry name" value="Amphi-Trp_dom"/>
</dbReference>
<gene>
    <name evidence="2" type="ORF">GAH_00054</name>
</gene>
<dbReference type="NCBIfam" id="TIGR04354">
    <property type="entry name" value="amphi-Trp"/>
    <property type="match status" value="1"/>
</dbReference>
<dbReference type="KEGG" id="gah:GAH_00054"/>
<dbReference type="AlphaFoldDB" id="A0A0F7DCC2"/>
<name>A0A0F7DCC2_9EURY</name>
<proteinExistence type="predicted"/>
<keyword evidence="3" id="KW-1185">Reference proteome</keyword>
<dbReference type="GeneID" id="24802644"/>
<reference evidence="2 3" key="1">
    <citation type="submission" date="2015-04" db="EMBL/GenBank/DDBJ databases">
        <title>The complete genome sequence of the hyperthermophilic, obligate iron-reducing archaeon Geoglobus ahangari strain 234T.</title>
        <authorList>
            <person name="Manzella M.P."/>
            <person name="Holmes D.E."/>
            <person name="Rocheleau J.M."/>
            <person name="Chung A."/>
            <person name="Reguera G."/>
            <person name="Kashefi K."/>
        </authorList>
    </citation>
    <scope>NUCLEOTIDE SEQUENCE [LARGE SCALE GENOMIC DNA]</scope>
    <source>
        <strain evidence="2 3">234</strain>
    </source>
</reference>
<protein>
    <submittedName>
        <fullName evidence="2">Amphi-Trp domain</fullName>
    </submittedName>
</protein>
<feature type="domain" description="Amphi-Trp" evidence="1">
    <location>
        <begin position="7"/>
        <end position="62"/>
    </location>
</feature>
<evidence type="ECO:0000259" key="1">
    <source>
        <dbReference type="Pfam" id="PF20068"/>
    </source>
</evidence>
<dbReference type="RefSeq" id="WP_048096591.1">
    <property type="nucleotide sequence ID" value="NZ_CP011267.1"/>
</dbReference>
<evidence type="ECO:0000313" key="2">
    <source>
        <dbReference type="EMBL" id="AKG92586.1"/>
    </source>
</evidence>
<sequence length="78" mass="9064">MFGHEEVEYEAYLSKSELAELFRKLADQVEREGKVEVSTQDGNISLEFTEPVEVKVEYDGGKRKLKIKAEFRQRAKLL</sequence>
<accession>A0A0F7DCC2</accession>
<dbReference type="Proteomes" id="UP000034723">
    <property type="component" value="Chromosome"/>
</dbReference>
<dbReference type="InParanoid" id="A0A0F7DCC2"/>
<evidence type="ECO:0000313" key="3">
    <source>
        <dbReference type="Proteomes" id="UP000034723"/>
    </source>
</evidence>